<comment type="subcellular location">
    <subcellularLocation>
        <location evidence="1">Membrane</location>
        <topology evidence="1">Multi-pass membrane protein</topology>
    </subcellularLocation>
</comment>
<evidence type="ECO:0000256" key="3">
    <source>
        <dbReference type="ARBA" id="ARBA00022989"/>
    </source>
</evidence>
<feature type="region of interest" description="Disordered" evidence="5">
    <location>
        <begin position="286"/>
        <end position="333"/>
    </location>
</feature>
<dbReference type="InParanoid" id="A0A194WW42"/>
<feature type="transmembrane region" description="Helical" evidence="6">
    <location>
        <begin position="37"/>
        <end position="55"/>
    </location>
</feature>
<dbReference type="InterPro" id="IPR007568">
    <property type="entry name" value="RTA1"/>
</dbReference>
<keyword evidence="2 6" id="KW-0812">Transmembrane</keyword>
<feature type="transmembrane region" description="Helical" evidence="6">
    <location>
        <begin position="134"/>
        <end position="161"/>
    </location>
</feature>
<dbReference type="EMBL" id="KQ947425">
    <property type="protein sequence ID" value="KUJ12186.1"/>
    <property type="molecule type" value="Genomic_DNA"/>
</dbReference>
<evidence type="ECO:0000256" key="1">
    <source>
        <dbReference type="ARBA" id="ARBA00004141"/>
    </source>
</evidence>
<dbReference type="PANTHER" id="PTHR31465:SF7">
    <property type="entry name" value="SPHINGOID LONG-CHAIN BASE TRANSPORTER RSB1"/>
    <property type="match status" value="1"/>
</dbReference>
<feature type="transmembrane region" description="Helical" evidence="6">
    <location>
        <begin position="62"/>
        <end position="83"/>
    </location>
</feature>
<gene>
    <name evidence="7" type="ORF">LY89DRAFT_673967</name>
</gene>
<dbReference type="GO" id="GO:0005886">
    <property type="term" value="C:plasma membrane"/>
    <property type="evidence" value="ECO:0007669"/>
    <property type="project" value="TreeGrafter"/>
</dbReference>
<dbReference type="GO" id="GO:0000324">
    <property type="term" value="C:fungal-type vacuole"/>
    <property type="evidence" value="ECO:0007669"/>
    <property type="project" value="TreeGrafter"/>
</dbReference>
<evidence type="ECO:0000313" key="8">
    <source>
        <dbReference type="Proteomes" id="UP000070700"/>
    </source>
</evidence>
<name>A0A194WW42_MOLSC</name>
<keyword evidence="8" id="KW-1185">Reference proteome</keyword>
<dbReference type="OrthoDB" id="3555492at2759"/>
<reference evidence="7 8" key="1">
    <citation type="submission" date="2015-10" db="EMBL/GenBank/DDBJ databases">
        <title>Full genome of DAOMC 229536 Phialocephala scopiformis, a fungal endophyte of spruce producing the potent anti-insectan compound rugulosin.</title>
        <authorList>
            <consortium name="DOE Joint Genome Institute"/>
            <person name="Walker A.K."/>
            <person name="Frasz S.L."/>
            <person name="Seifert K.A."/>
            <person name="Miller J.D."/>
            <person name="Mondo S.J."/>
            <person name="Labutti K."/>
            <person name="Lipzen A."/>
            <person name="Dockter R."/>
            <person name="Kennedy M."/>
            <person name="Grigoriev I.V."/>
            <person name="Spatafora J.W."/>
        </authorList>
    </citation>
    <scope>NUCLEOTIDE SEQUENCE [LARGE SCALE GENOMIC DNA]</scope>
    <source>
        <strain evidence="7 8">CBS 120377</strain>
    </source>
</reference>
<feature type="transmembrane region" description="Helical" evidence="6">
    <location>
        <begin position="173"/>
        <end position="195"/>
    </location>
</feature>
<dbReference type="PANTHER" id="PTHR31465">
    <property type="entry name" value="PROTEIN RTA1-RELATED"/>
    <property type="match status" value="1"/>
</dbReference>
<evidence type="ECO:0000256" key="4">
    <source>
        <dbReference type="ARBA" id="ARBA00023136"/>
    </source>
</evidence>
<evidence type="ECO:0000256" key="2">
    <source>
        <dbReference type="ARBA" id="ARBA00022692"/>
    </source>
</evidence>
<keyword evidence="4 6" id="KW-0472">Membrane</keyword>
<evidence type="ECO:0000313" key="7">
    <source>
        <dbReference type="EMBL" id="KUJ12186.1"/>
    </source>
</evidence>
<sequence length="333" mass="36687">MSTPSYIDPTTLTNCTVHTCPVDSSFYNYRISLPPNAIFLTFFSLSLFLYLSIWLTKRRGTFFSSAMLLGITAEIIGYIGRILSYTNQWNENGFLIQTICLTIAPAFFSAGIYVCLAQIVAVYGAENSLIPPRYFARIFIPCDIAAIILQAAGGATSAIALQSNSSLAVGDDVIIAGLALQVYTLFHFILLSMYFAFRVRCRKVRIKTSRRFRGFIWALGIATIAVFWRSVYRVAELNQGWNGPLTHNQWLFVGFEGVLMVIAVAALGVFHPVSCLDGAWGGVKGAQGDERSNGGIEEVRKEGSEMKAEGERRSEPQIPELGMRAEEITPAGD</sequence>
<dbReference type="Proteomes" id="UP000070700">
    <property type="component" value="Unassembled WGS sequence"/>
</dbReference>
<feature type="transmembrane region" description="Helical" evidence="6">
    <location>
        <begin position="95"/>
        <end position="122"/>
    </location>
</feature>
<dbReference type="KEGG" id="psco:LY89DRAFT_673967"/>
<evidence type="ECO:0000256" key="6">
    <source>
        <dbReference type="SAM" id="Phobius"/>
    </source>
</evidence>
<keyword evidence="3 6" id="KW-1133">Transmembrane helix</keyword>
<evidence type="ECO:0000256" key="5">
    <source>
        <dbReference type="SAM" id="MobiDB-lite"/>
    </source>
</evidence>
<proteinExistence type="predicted"/>
<dbReference type="FunCoup" id="A0A194WW42">
    <property type="interactions" value="60"/>
</dbReference>
<feature type="transmembrane region" description="Helical" evidence="6">
    <location>
        <begin position="251"/>
        <end position="270"/>
    </location>
</feature>
<dbReference type="RefSeq" id="XP_018066541.1">
    <property type="nucleotide sequence ID" value="XM_018213403.1"/>
</dbReference>
<feature type="compositionally biased region" description="Basic and acidic residues" evidence="5">
    <location>
        <begin position="287"/>
        <end position="315"/>
    </location>
</feature>
<organism evidence="7 8">
    <name type="scientific">Mollisia scopiformis</name>
    <name type="common">Conifer needle endophyte fungus</name>
    <name type="synonym">Phialocephala scopiformis</name>
    <dbReference type="NCBI Taxonomy" id="149040"/>
    <lineage>
        <taxon>Eukaryota</taxon>
        <taxon>Fungi</taxon>
        <taxon>Dikarya</taxon>
        <taxon>Ascomycota</taxon>
        <taxon>Pezizomycotina</taxon>
        <taxon>Leotiomycetes</taxon>
        <taxon>Helotiales</taxon>
        <taxon>Mollisiaceae</taxon>
        <taxon>Mollisia</taxon>
    </lineage>
</organism>
<dbReference type="Pfam" id="PF04479">
    <property type="entry name" value="RTA1"/>
    <property type="match status" value="1"/>
</dbReference>
<dbReference type="GeneID" id="28823129"/>
<accession>A0A194WW42</accession>
<protein>
    <submittedName>
        <fullName evidence="7">Putative sphingoid long-chain base transporter RSB1</fullName>
    </submittedName>
</protein>
<dbReference type="AlphaFoldDB" id="A0A194WW42"/>
<feature type="transmembrane region" description="Helical" evidence="6">
    <location>
        <begin position="215"/>
        <end position="231"/>
    </location>
</feature>